<gene>
    <name evidence="7" type="ORF">PPRIM_AZ9-3.1.T0670235</name>
</gene>
<feature type="domain" description="Protein kinase" evidence="6">
    <location>
        <begin position="26"/>
        <end position="283"/>
    </location>
</feature>
<evidence type="ECO:0000256" key="4">
    <source>
        <dbReference type="ARBA" id="ARBA00022777"/>
    </source>
</evidence>
<sequence length="351" mass="41311">MGVRQSAAIKQDFIQLNQKKISLSGFTFKGLLEHHSRGYIYNWIVEQDGNPDLLVMKMIPKLQLYNEKKIKAYIRELFMMVSLQFPFLIQPFYAFQDTYNLYLVLEYVPGGDLRTQLKLQTMNEGEAKMLIAQLLIALNFLHQKRVIHTNLNPCNILLDNSGYIKLYGLHSSSCGGQFRIEDDISEYMAPEVLLREEFGFEADYYSIGVLLYEIMAQRKMYEYNSIDDMIDNIINKQVSVKKSELSEGWSLDAADFINKLIQKDPKNRLGYYGFQDIKKHIWMEGVQWQKIEEKILVNTFIPKQVPYSTTIHKQPPHTHAIVETQDFQNLFSLFQYRWDEEVKEIDYSRFI</sequence>
<dbReference type="OMA" id="IRELFMM"/>
<evidence type="ECO:0000313" key="8">
    <source>
        <dbReference type="Proteomes" id="UP000688137"/>
    </source>
</evidence>
<protein>
    <recommendedName>
        <fullName evidence="6">Protein kinase domain-containing protein</fullName>
    </recommendedName>
</protein>
<comment type="caution">
    <text evidence="7">The sequence shown here is derived from an EMBL/GenBank/DDBJ whole genome shotgun (WGS) entry which is preliminary data.</text>
</comment>
<reference evidence="7" key="1">
    <citation type="submission" date="2021-01" db="EMBL/GenBank/DDBJ databases">
        <authorList>
            <consortium name="Genoscope - CEA"/>
            <person name="William W."/>
        </authorList>
    </citation>
    <scope>NUCLEOTIDE SEQUENCE</scope>
</reference>
<dbReference type="AlphaFoldDB" id="A0A8S1MQF3"/>
<evidence type="ECO:0000256" key="2">
    <source>
        <dbReference type="ARBA" id="ARBA00022679"/>
    </source>
</evidence>
<evidence type="ECO:0000313" key="7">
    <source>
        <dbReference type="EMBL" id="CAD8082400.1"/>
    </source>
</evidence>
<keyword evidence="4" id="KW-0418">Kinase</keyword>
<dbReference type="Pfam" id="PF00069">
    <property type="entry name" value="Pkinase"/>
    <property type="match status" value="1"/>
</dbReference>
<evidence type="ECO:0000256" key="1">
    <source>
        <dbReference type="ARBA" id="ARBA00022527"/>
    </source>
</evidence>
<dbReference type="GO" id="GO:0004674">
    <property type="term" value="F:protein serine/threonine kinase activity"/>
    <property type="evidence" value="ECO:0007669"/>
    <property type="project" value="UniProtKB-KW"/>
</dbReference>
<evidence type="ECO:0000256" key="3">
    <source>
        <dbReference type="ARBA" id="ARBA00022741"/>
    </source>
</evidence>
<keyword evidence="3" id="KW-0547">Nucleotide-binding</keyword>
<dbReference type="InterPro" id="IPR000719">
    <property type="entry name" value="Prot_kinase_dom"/>
</dbReference>
<dbReference type="PANTHER" id="PTHR24351">
    <property type="entry name" value="RIBOSOMAL PROTEIN S6 KINASE"/>
    <property type="match status" value="1"/>
</dbReference>
<dbReference type="EMBL" id="CAJJDM010000070">
    <property type="protein sequence ID" value="CAD8082400.1"/>
    <property type="molecule type" value="Genomic_DNA"/>
</dbReference>
<organism evidence="7 8">
    <name type="scientific">Paramecium primaurelia</name>
    <dbReference type="NCBI Taxonomy" id="5886"/>
    <lineage>
        <taxon>Eukaryota</taxon>
        <taxon>Sar</taxon>
        <taxon>Alveolata</taxon>
        <taxon>Ciliophora</taxon>
        <taxon>Intramacronucleata</taxon>
        <taxon>Oligohymenophorea</taxon>
        <taxon>Peniculida</taxon>
        <taxon>Parameciidae</taxon>
        <taxon>Paramecium</taxon>
    </lineage>
</organism>
<dbReference type="PROSITE" id="PS50011">
    <property type="entry name" value="PROTEIN_KINASE_DOM"/>
    <property type="match status" value="1"/>
</dbReference>
<name>A0A8S1MQF3_PARPR</name>
<dbReference type="Proteomes" id="UP000688137">
    <property type="component" value="Unassembled WGS sequence"/>
</dbReference>
<keyword evidence="5" id="KW-0067">ATP-binding</keyword>
<dbReference type="GO" id="GO:0005524">
    <property type="term" value="F:ATP binding"/>
    <property type="evidence" value="ECO:0007669"/>
    <property type="project" value="UniProtKB-KW"/>
</dbReference>
<proteinExistence type="predicted"/>
<dbReference type="FunFam" id="1.10.510.10:FF:001024">
    <property type="entry name" value="AGC protein kinase"/>
    <property type="match status" value="1"/>
</dbReference>
<evidence type="ECO:0000256" key="5">
    <source>
        <dbReference type="ARBA" id="ARBA00022840"/>
    </source>
</evidence>
<accession>A0A8S1MQF3</accession>
<keyword evidence="1" id="KW-0723">Serine/threonine-protein kinase</keyword>
<keyword evidence="2" id="KW-0808">Transferase</keyword>
<evidence type="ECO:0000259" key="6">
    <source>
        <dbReference type="PROSITE" id="PS50011"/>
    </source>
</evidence>
<keyword evidence="8" id="KW-1185">Reference proteome</keyword>